<dbReference type="Proteomes" id="UP000779809">
    <property type="component" value="Unassembled WGS sequence"/>
</dbReference>
<evidence type="ECO:0000256" key="2">
    <source>
        <dbReference type="ARBA" id="ARBA00022722"/>
    </source>
</evidence>
<dbReference type="GO" id="GO:0000287">
    <property type="term" value="F:magnesium ion binding"/>
    <property type="evidence" value="ECO:0007669"/>
    <property type="project" value="UniProtKB-UniRule"/>
</dbReference>
<keyword evidence="2 5" id="KW-0540">Nuclease</keyword>
<evidence type="ECO:0000256" key="4">
    <source>
        <dbReference type="ARBA" id="ARBA00022801"/>
    </source>
</evidence>
<keyword evidence="5" id="KW-0460">Magnesium</keyword>
<sequence length="142" mass="15507">MILVDANILLYAYDPGARHHEAARRWLAHAFTDEPSVGLPWPMIHAFLRISTNPRLYEAPYSTAEAAGIVAGWLALQNVRAVVAGDRHWEILAGLVAATGVRGPAITDAALAALAIEHAAILYSTDRDFARFPGLKWKDPLE</sequence>
<evidence type="ECO:0000259" key="6">
    <source>
        <dbReference type="Pfam" id="PF01850"/>
    </source>
</evidence>
<feature type="domain" description="PIN" evidence="6">
    <location>
        <begin position="2"/>
        <end position="133"/>
    </location>
</feature>
<evidence type="ECO:0000313" key="7">
    <source>
        <dbReference type="EMBL" id="MBI2678197.1"/>
    </source>
</evidence>
<protein>
    <recommendedName>
        <fullName evidence="5">Ribonuclease VapC</fullName>
        <shortName evidence="5">RNase VapC</shortName>
        <ecNumber evidence="5">3.1.-.-</ecNumber>
    </recommendedName>
    <alternativeName>
        <fullName evidence="5">Toxin VapC</fullName>
    </alternativeName>
</protein>
<keyword evidence="4 5" id="KW-0378">Hydrolase</keyword>
<feature type="binding site" evidence="5">
    <location>
        <position position="5"/>
    </location>
    <ligand>
        <name>Mg(2+)</name>
        <dbReference type="ChEBI" id="CHEBI:18420"/>
    </ligand>
</feature>
<name>A0A932A7X3_9BACT</name>
<dbReference type="InterPro" id="IPR022907">
    <property type="entry name" value="VapC_family"/>
</dbReference>
<dbReference type="EC" id="3.1.-.-" evidence="5"/>
<evidence type="ECO:0000256" key="3">
    <source>
        <dbReference type="ARBA" id="ARBA00022723"/>
    </source>
</evidence>
<dbReference type="InterPro" id="IPR002716">
    <property type="entry name" value="PIN_dom"/>
</dbReference>
<dbReference type="InterPro" id="IPR006226">
    <property type="entry name" value="Mtu_PIN"/>
</dbReference>
<comment type="similarity">
    <text evidence="5">Belongs to the PINc/VapC protein family.</text>
</comment>
<dbReference type="GO" id="GO:0016788">
    <property type="term" value="F:hydrolase activity, acting on ester bonds"/>
    <property type="evidence" value="ECO:0007669"/>
    <property type="project" value="InterPro"/>
</dbReference>
<feature type="binding site" evidence="5">
    <location>
        <position position="108"/>
    </location>
    <ligand>
        <name>Mg(2+)</name>
        <dbReference type="ChEBI" id="CHEBI:18420"/>
    </ligand>
</feature>
<accession>A0A932A7X3</accession>
<keyword evidence="1 5" id="KW-1277">Toxin-antitoxin system</keyword>
<reference evidence="7" key="1">
    <citation type="submission" date="2020-07" db="EMBL/GenBank/DDBJ databases">
        <title>Huge and variable diversity of episymbiotic CPR bacteria and DPANN archaea in groundwater ecosystems.</title>
        <authorList>
            <person name="He C.Y."/>
            <person name="Keren R."/>
            <person name="Whittaker M."/>
            <person name="Farag I.F."/>
            <person name="Doudna J."/>
            <person name="Cate J.H.D."/>
            <person name="Banfield J.F."/>
        </authorList>
    </citation>
    <scope>NUCLEOTIDE SEQUENCE</scope>
    <source>
        <strain evidence="7">NC_groundwater_580_Pr5_B-0.1um_64_19</strain>
    </source>
</reference>
<dbReference type="GO" id="GO:0045926">
    <property type="term" value="P:negative regulation of growth"/>
    <property type="evidence" value="ECO:0007669"/>
    <property type="project" value="UniProtKB-ARBA"/>
</dbReference>
<dbReference type="AlphaFoldDB" id="A0A932A7X3"/>
<evidence type="ECO:0000256" key="5">
    <source>
        <dbReference type="HAMAP-Rule" id="MF_00265"/>
    </source>
</evidence>
<keyword evidence="3 5" id="KW-0479">Metal-binding</keyword>
<dbReference type="EMBL" id="JACPNR010000006">
    <property type="protein sequence ID" value="MBI2678197.1"/>
    <property type="molecule type" value="Genomic_DNA"/>
</dbReference>
<comment type="cofactor">
    <cofactor evidence="5">
        <name>Mg(2+)</name>
        <dbReference type="ChEBI" id="CHEBI:18420"/>
    </cofactor>
</comment>
<dbReference type="GO" id="GO:0004540">
    <property type="term" value="F:RNA nuclease activity"/>
    <property type="evidence" value="ECO:0007669"/>
    <property type="project" value="InterPro"/>
</dbReference>
<organism evidence="7 8">
    <name type="scientific">Candidatus Korobacter versatilis</name>
    <dbReference type="NCBI Taxonomy" id="658062"/>
    <lineage>
        <taxon>Bacteria</taxon>
        <taxon>Pseudomonadati</taxon>
        <taxon>Acidobacteriota</taxon>
        <taxon>Terriglobia</taxon>
        <taxon>Terriglobales</taxon>
        <taxon>Candidatus Korobacteraceae</taxon>
        <taxon>Candidatus Korobacter</taxon>
    </lineage>
</organism>
<evidence type="ECO:0000313" key="8">
    <source>
        <dbReference type="Proteomes" id="UP000779809"/>
    </source>
</evidence>
<dbReference type="GO" id="GO:0090729">
    <property type="term" value="F:toxin activity"/>
    <property type="evidence" value="ECO:0007669"/>
    <property type="project" value="UniProtKB-KW"/>
</dbReference>
<dbReference type="SUPFAM" id="SSF88723">
    <property type="entry name" value="PIN domain-like"/>
    <property type="match status" value="1"/>
</dbReference>
<dbReference type="Gene3D" id="3.40.50.1010">
    <property type="entry name" value="5'-nuclease"/>
    <property type="match status" value="1"/>
</dbReference>
<comment type="caution">
    <text evidence="7">The sequence shown here is derived from an EMBL/GenBank/DDBJ whole genome shotgun (WGS) entry which is preliminary data.</text>
</comment>
<dbReference type="NCBIfam" id="TIGR00028">
    <property type="entry name" value="Mtu_PIN_fam"/>
    <property type="match status" value="1"/>
</dbReference>
<evidence type="ECO:0000256" key="1">
    <source>
        <dbReference type="ARBA" id="ARBA00022649"/>
    </source>
</evidence>
<dbReference type="HAMAP" id="MF_00265">
    <property type="entry name" value="VapC_Nob1"/>
    <property type="match status" value="1"/>
</dbReference>
<gene>
    <name evidence="5" type="primary">vapC</name>
    <name evidence="7" type="ORF">HYX28_05410</name>
</gene>
<dbReference type="InterPro" id="IPR029060">
    <property type="entry name" value="PIN-like_dom_sf"/>
</dbReference>
<keyword evidence="5" id="KW-0800">Toxin</keyword>
<proteinExistence type="inferred from homology"/>
<comment type="function">
    <text evidence="5">Toxic component of a toxin-antitoxin (TA) system. An RNase.</text>
</comment>
<dbReference type="Pfam" id="PF01850">
    <property type="entry name" value="PIN"/>
    <property type="match status" value="1"/>
</dbReference>